<evidence type="ECO:0000313" key="4">
    <source>
        <dbReference type="Proteomes" id="UP000499080"/>
    </source>
</evidence>
<feature type="domain" description="Amidase" evidence="2">
    <location>
        <begin position="78"/>
        <end position="510"/>
    </location>
</feature>
<evidence type="ECO:0000256" key="1">
    <source>
        <dbReference type="PIRSR" id="PIRSR001221-1"/>
    </source>
</evidence>
<reference evidence="3 4" key="1">
    <citation type="journal article" date="2019" name="Sci. Rep.">
        <title>Orb-weaving spider Araneus ventricosus genome elucidates the spidroin gene catalogue.</title>
        <authorList>
            <person name="Kono N."/>
            <person name="Nakamura H."/>
            <person name="Ohtoshi R."/>
            <person name="Moran D.A.P."/>
            <person name="Shinohara A."/>
            <person name="Yoshida Y."/>
            <person name="Fujiwara M."/>
            <person name="Mori M."/>
            <person name="Tomita M."/>
            <person name="Arakawa K."/>
        </authorList>
    </citation>
    <scope>NUCLEOTIDE SEQUENCE [LARGE SCALE GENOMIC DNA]</scope>
</reference>
<dbReference type="AlphaFoldDB" id="A0A4Y2L9R4"/>
<dbReference type="Gene3D" id="3.90.1300.10">
    <property type="entry name" value="Amidase signature (AS) domain"/>
    <property type="match status" value="1"/>
</dbReference>
<protein>
    <submittedName>
        <fullName evidence="3">Fatty-acid amide hydrolase 2</fullName>
    </submittedName>
</protein>
<keyword evidence="4" id="KW-1185">Reference proteome</keyword>
<feature type="active site" description="Acyl-ester intermediate" evidence="1">
    <location>
        <position position="239"/>
    </location>
</feature>
<dbReference type="InterPro" id="IPR052739">
    <property type="entry name" value="FAAH2"/>
</dbReference>
<evidence type="ECO:0000313" key="3">
    <source>
        <dbReference type="EMBL" id="GBN11415.1"/>
    </source>
</evidence>
<dbReference type="SUPFAM" id="SSF75304">
    <property type="entry name" value="Amidase signature (AS) enzymes"/>
    <property type="match status" value="1"/>
</dbReference>
<dbReference type="EMBL" id="BGPR01005573">
    <property type="protein sequence ID" value="GBN11415.1"/>
    <property type="molecule type" value="Genomic_DNA"/>
</dbReference>
<dbReference type="OrthoDB" id="6428749at2759"/>
<feature type="active site" description="Charge relay system" evidence="1">
    <location>
        <position position="215"/>
    </location>
</feature>
<feature type="non-terminal residue" evidence="3">
    <location>
        <position position="1"/>
    </location>
</feature>
<dbReference type="PANTHER" id="PTHR43372">
    <property type="entry name" value="FATTY-ACID AMIDE HYDROLASE"/>
    <property type="match status" value="1"/>
</dbReference>
<accession>A0A4Y2L9R4</accession>
<dbReference type="PANTHER" id="PTHR43372:SF2">
    <property type="entry name" value="IP13792P"/>
    <property type="match status" value="1"/>
</dbReference>
<gene>
    <name evidence="3" type="primary">FAAH2_11</name>
    <name evidence="3" type="ORF">AVEN_88429_1</name>
</gene>
<dbReference type="Proteomes" id="UP000499080">
    <property type="component" value="Unassembled WGS sequence"/>
</dbReference>
<evidence type="ECO:0000259" key="2">
    <source>
        <dbReference type="Pfam" id="PF01425"/>
    </source>
</evidence>
<dbReference type="InterPro" id="IPR036928">
    <property type="entry name" value="AS_sf"/>
</dbReference>
<dbReference type="GO" id="GO:0012505">
    <property type="term" value="C:endomembrane system"/>
    <property type="evidence" value="ECO:0007669"/>
    <property type="project" value="TreeGrafter"/>
</dbReference>
<sequence>KVISSWILILPKMLWTCMQFCRFVLVLTRPLSDRVLDFFYRLIMGKTKQLPPIDNKILLMAAAELAEKIRKKQLSCEEVMKAYVERSKAVHPCINAVVDERYEDALKDAKTVDAFLANTTKSEEEIRRETPLLGVPFTCKEAIGVKGMIQANGMKRYEDRLAPQDSDTAALYRKAGAIPVTVTNVPELCMWWETANIPFGMTKNPYDNTRTVGGSSGGEGAIITSAAAVIGIGNDVGGSIRLPSAFCGVYGHKPSRYVISNKGEYPECSEVWDEVVSTGPMCRYAKDLPMLTRLLAENNKNVKWDEKIDFRKIKVYYMEEFPGFLNSSIPDIKAAIRKAAKYFDDEYDIKPTKMHLDDLRYAFNMWECRILEIEGQGMIAELAEDADVNLYWELIKSLFRCSDHTLPAIYFAMVERNRKDRFYYKCLKLFKELERKLDEILEGDAILLLPTQPEPPLHYLMTIPKFPNLGYNGIFNVLGYPVTQVPGGFSKGLPIGIQVVGRRFQDHLTLAAGVELDTVFGGWTSPCPISV</sequence>
<name>A0A4Y2L9R4_ARAVE</name>
<proteinExistence type="predicted"/>
<keyword evidence="3" id="KW-0378">Hydrolase</keyword>
<feature type="active site" description="Charge relay system" evidence="1">
    <location>
        <position position="140"/>
    </location>
</feature>
<dbReference type="PIRSF" id="PIRSF001221">
    <property type="entry name" value="Amidase_fungi"/>
    <property type="match status" value="1"/>
</dbReference>
<dbReference type="Pfam" id="PF01425">
    <property type="entry name" value="Amidase"/>
    <property type="match status" value="1"/>
</dbReference>
<organism evidence="3 4">
    <name type="scientific">Araneus ventricosus</name>
    <name type="common">Orbweaver spider</name>
    <name type="synonym">Epeira ventricosa</name>
    <dbReference type="NCBI Taxonomy" id="182803"/>
    <lineage>
        <taxon>Eukaryota</taxon>
        <taxon>Metazoa</taxon>
        <taxon>Ecdysozoa</taxon>
        <taxon>Arthropoda</taxon>
        <taxon>Chelicerata</taxon>
        <taxon>Arachnida</taxon>
        <taxon>Araneae</taxon>
        <taxon>Araneomorphae</taxon>
        <taxon>Entelegynae</taxon>
        <taxon>Araneoidea</taxon>
        <taxon>Araneidae</taxon>
        <taxon>Araneus</taxon>
    </lineage>
</organism>
<dbReference type="InterPro" id="IPR023631">
    <property type="entry name" value="Amidase_dom"/>
</dbReference>
<comment type="caution">
    <text evidence="3">The sequence shown here is derived from an EMBL/GenBank/DDBJ whole genome shotgun (WGS) entry which is preliminary data.</text>
</comment>
<dbReference type="GO" id="GO:0016787">
    <property type="term" value="F:hydrolase activity"/>
    <property type="evidence" value="ECO:0007669"/>
    <property type="project" value="UniProtKB-KW"/>
</dbReference>